<proteinExistence type="predicted"/>
<protein>
    <submittedName>
        <fullName evidence="2">Uncharacterized protein</fullName>
    </submittedName>
</protein>
<evidence type="ECO:0000313" key="3">
    <source>
        <dbReference type="Proteomes" id="UP000441772"/>
    </source>
</evidence>
<dbReference type="EMBL" id="WBVT01000008">
    <property type="protein sequence ID" value="KAB7790669.1"/>
    <property type="molecule type" value="Genomic_DNA"/>
</dbReference>
<name>A0A6I1GMN4_9BIFI</name>
<keyword evidence="3" id="KW-1185">Reference proteome</keyword>
<organism evidence="2 3">
    <name type="scientific">Bifidobacterium leontopitheci</name>
    <dbReference type="NCBI Taxonomy" id="2650774"/>
    <lineage>
        <taxon>Bacteria</taxon>
        <taxon>Bacillati</taxon>
        <taxon>Actinomycetota</taxon>
        <taxon>Actinomycetes</taxon>
        <taxon>Bifidobacteriales</taxon>
        <taxon>Bifidobacteriaceae</taxon>
        <taxon>Bifidobacterium</taxon>
    </lineage>
</organism>
<dbReference type="Proteomes" id="UP000441772">
    <property type="component" value="Unassembled WGS sequence"/>
</dbReference>
<reference evidence="2 3" key="1">
    <citation type="submission" date="2019-09" db="EMBL/GenBank/DDBJ databases">
        <title>Characterization of the phylogenetic diversity of two novel species belonging to the genus Bifidobacterium: Bifidobacterium cebidarum sp. nov. and Bifidobacterium leontopitheci sp. nov.</title>
        <authorList>
            <person name="Lugli G.A."/>
            <person name="Duranti S."/>
            <person name="Milani C."/>
            <person name="Turroni F."/>
            <person name="Ventura M."/>
        </authorList>
    </citation>
    <scope>NUCLEOTIDE SEQUENCE [LARGE SCALE GENOMIC DNA]</scope>
    <source>
        <strain evidence="2 3">LMG 31471</strain>
    </source>
</reference>
<dbReference type="AlphaFoldDB" id="A0A6I1GMN4"/>
<comment type="caution">
    <text evidence="2">The sequence shown here is derived from an EMBL/GenBank/DDBJ whole genome shotgun (WGS) entry which is preliminary data.</text>
</comment>
<sequence length="75" mass="7866">MPVSRCCWPRCPGSCRPAHGIESCDMATQSRPSEPTQQGNGGTRKPAPHESGGETFSCDGSSVCTFRSGAFMAVS</sequence>
<evidence type="ECO:0000313" key="2">
    <source>
        <dbReference type="EMBL" id="KAB7790669.1"/>
    </source>
</evidence>
<evidence type="ECO:0000256" key="1">
    <source>
        <dbReference type="SAM" id="MobiDB-lite"/>
    </source>
</evidence>
<feature type="compositionally biased region" description="Polar residues" evidence="1">
    <location>
        <begin position="26"/>
        <end position="38"/>
    </location>
</feature>
<gene>
    <name evidence="2" type="ORF">F7D09_0775</name>
</gene>
<accession>A0A6I1GMN4</accession>
<feature type="region of interest" description="Disordered" evidence="1">
    <location>
        <begin position="26"/>
        <end position="62"/>
    </location>
</feature>